<sequence>MTILQVVDKEFSPVPVIDISTLNDIVVNDDKSDRWDKASVHEFRGTYGDYLLNKVSKVFPELRQTVF</sequence>
<reference evidence="1 2" key="1">
    <citation type="journal article" date="2021" name="Microorganisms">
        <title>Genome Evolution of Filamentous Cyanobacterium Nostoc Species: From Facultative Symbiosis to Free Living.</title>
        <authorList>
            <person name="Huo D."/>
            <person name="Li H."/>
            <person name="Cai F."/>
            <person name="Guo X."/>
            <person name="Qiao Z."/>
            <person name="Wang W."/>
            <person name="Yu G."/>
            <person name="Li R."/>
        </authorList>
    </citation>
    <scope>NUCLEOTIDE SEQUENCE [LARGE SCALE GENOMIC DNA]</scope>
    <source>
        <strain evidence="1 2">CHAB 5714</strain>
    </source>
</reference>
<dbReference type="Proteomes" id="UP001199525">
    <property type="component" value="Unassembled WGS sequence"/>
</dbReference>
<proteinExistence type="predicted"/>
<name>A0ABS8IA47_9NOSO</name>
<accession>A0ABS8IA47</accession>
<gene>
    <name evidence="1" type="ORF">LC586_16275</name>
</gene>
<evidence type="ECO:0000313" key="2">
    <source>
        <dbReference type="Proteomes" id="UP001199525"/>
    </source>
</evidence>
<comment type="caution">
    <text evidence="1">The sequence shown here is derived from an EMBL/GenBank/DDBJ whole genome shotgun (WGS) entry which is preliminary data.</text>
</comment>
<dbReference type="RefSeq" id="WP_229485799.1">
    <property type="nucleotide sequence ID" value="NZ_JAIVFQ010000021.1"/>
</dbReference>
<organism evidence="1 2">
    <name type="scientific">Nostoc favosum CHAB5714</name>
    <dbReference type="NCBI Taxonomy" id="2780399"/>
    <lineage>
        <taxon>Bacteria</taxon>
        <taxon>Bacillati</taxon>
        <taxon>Cyanobacteriota</taxon>
        <taxon>Cyanophyceae</taxon>
        <taxon>Nostocales</taxon>
        <taxon>Nostocaceae</taxon>
        <taxon>Nostoc</taxon>
        <taxon>Nostoc favosum</taxon>
    </lineage>
</organism>
<evidence type="ECO:0000313" key="1">
    <source>
        <dbReference type="EMBL" id="MCC5600736.1"/>
    </source>
</evidence>
<protein>
    <submittedName>
        <fullName evidence="1">Uncharacterized protein</fullName>
    </submittedName>
</protein>
<keyword evidence="2" id="KW-1185">Reference proteome</keyword>
<dbReference type="EMBL" id="JAIVFQ010000021">
    <property type="protein sequence ID" value="MCC5600736.1"/>
    <property type="molecule type" value="Genomic_DNA"/>
</dbReference>